<evidence type="ECO:0000256" key="1">
    <source>
        <dbReference type="SAM" id="Phobius"/>
    </source>
</evidence>
<comment type="caution">
    <text evidence="2">The sequence shown here is derived from an EMBL/GenBank/DDBJ whole genome shotgun (WGS) entry which is preliminary data.</text>
</comment>
<gene>
    <name evidence="2" type="ORF">B0T16DRAFT_422439</name>
</gene>
<reference evidence="2" key="1">
    <citation type="submission" date="2023-06" db="EMBL/GenBank/DDBJ databases">
        <title>Genome-scale phylogeny and comparative genomics of the fungal order Sordariales.</title>
        <authorList>
            <consortium name="Lawrence Berkeley National Laboratory"/>
            <person name="Hensen N."/>
            <person name="Bonometti L."/>
            <person name="Westerberg I."/>
            <person name="Brannstrom I.O."/>
            <person name="Guillou S."/>
            <person name="Cros-Aarteil S."/>
            <person name="Calhoun S."/>
            <person name="Haridas S."/>
            <person name="Kuo A."/>
            <person name="Mondo S."/>
            <person name="Pangilinan J."/>
            <person name="Riley R."/>
            <person name="Labutti K."/>
            <person name="Andreopoulos B."/>
            <person name="Lipzen A."/>
            <person name="Chen C."/>
            <person name="Yanf M."/>
            <person name="Daum C."/>
            <person name="Ng V."/>
            <person name="Clum A."/>
            <person name="Steindorff A."/>
            <person name="Ohm R."/>
            <person name="Martin F."/>
            <person name="Silar P."/>
            <person name="Natvig D."/>
            <person name="Lalanne C."/>
            <person name="Gautier V."/>
            <person name="Ament-Velasquez S.L."/>
            <person name="Kruys A."/>
            <person name="Hutchinson M.I."/>
            <person name="Powell A.J."/>
            <person name="Barry K."/>
            <person name="Miller A.N."/>
            <person name="Grigoriev I.V."/>
            <person name="Debuchy R."/>
            <person name="Gladieux P."/>
            <person name="Thoren M.H."/>
            <person name="Johannesson H."/>
        </authorList>
    </citation>
    <scope>NUCLEOTIDE SEQUENCE</scope>
    <source>
        <strain evidence="2">SMH2532-1</strain>
    </source>
</reference>
<evidence type="ECO:0000313" key="3">
    <source>
        <dbReference type="Proteomes" id="UP001174936"/>
    </source>
</evidence>
<dbReference type="AlphaFoldDB" id="A0AA40CJ70"/>
<keyword evidence="1" id="KW-0812">Transmembrane</keyword>
<protein>
    <recommendedName>
        <fullName evidence="4">Transmembrane protein</fullName>
    </recommendedName>
</protein>
<keyword evidence="3" id="KW-1185">Reference proteome</keyword>
<feature type="transmembrane region" description="Helical" evidence="1">
    <location>
        <begin position="20"/>
        <end position="39"/>
    </location>
</feature>
<evidence type="ECO:0000313" key="2">
    <source>
        <dbReference type="EMBL" id="KAK0639109.1"/>
    </source>
</evidence>
<keyword evidence="1" id="KW-1133">Transmembrane helix</keyword>
<dbReference type="EMBL" id="JAULSV010000007">
    <property type="protein sequence ID" value="KAK0639109.1"/>
    <property type="molecule type" value="Genomic_DNA"/>
</dbReference>
<sequence>MYEGFVVCFGDVFGVSPRGHVLLCTLWLFWCVSSCYLFTTVCSLCFGTRLDMLVLYFGVSWARFDVQSLSFSGFNFWWLGRISVGTPFFVITVRISRFPWISYV</sequence>
<organism evidence="2 3">
    <name type="scientific">Cercophora newfieldiana</name>
    <dbReference type="NCBI Taxonomy" id="92897"/>
    <lineage>
        <taxon>Eukaryota</taxon>
        <taxon>Fungi</taxon>
        <taxon>Dikarya</taxon>
        <taxon>Ascomycota</taxon>
        <taxon>Pezizomycotina</taxon>
        <taxon>Sordariomycetes</taxon>
        <taxon>Sordariomycetidae</taxon>
        <taxon>Sordariales</taxon>
        <taxon>Lasiosphaeriaceae</taxon>
        <taxon>Cercophora</taxon>
    </lineage>
</organism>
<proteinExistence type="predicted"/>
<accession>A0AA40CJ70</accession>
<keyword evidence="1" id="KW-0472">Membrane</keyword>
<evidence type="ECO:0008006" key="4">
    <source>
        <dbReference type="Google" id="ProtNLM"/>
    </source>
</evidence>
<feature type="transmembrane region" description="Helical" evidence="1">
    <location>
        <begin position="76"/>
        <end position="95"/>
    </location>
</feature>
<dbReference type="Proteomes" id="UP001174936">
    <property type="component" value="Unassembled WGS sequence"/>
</dbReference>
<name>A0AA40CJ70_9PEZI</name>